<accession>A0ACC2NPY1</accession>
<gene>
    <name evidence="1" type="ORF">QAD02_004512</name>
</gene>
<comment type="caution">
    <text evidence="1">The sequence shown here is derived from an EMBL/GenBank/DDBJ whole genome shotgun (WGS) entry which is preliminary data.</text>
</comment>
<dbReference type="Proteomes" id="UP001239111">
    <property type="component" value="Chromosome 3"/>
</dbReference>
<keyword evidence="2" id="KW-1185">Reference proteome</keyword>
<protein>
    <submittedName>
        <fullName evidence="1">Uncharacterized protein</fullName>
    </submittedName>
</protein>
<evidence type="ECO:0000313" key="2">
    <source>
        <dbReference type="Proteomes" id="UP001239111"/>
    </source>
</evidence>
<name>A0ACC2NPY1_9HYME</name>
<dbReference type="EMBL" id="CM056743">
    <property type="protein sequence ID" value="KAJ8673250.1"/>
    <property type="molecule type" value="Genomic_DNA"/>
</dbReference>
<evidence type="ECO:0000313" key="1">
    <source>
        <dbReference type="EMBL" id="KAJ8673250.1"/>
    </source>
</evidence>
<proteinExistence type="predicted"/>
<sequence>MISHVDIKPFYCKTCGAGFETKWNLDFHAERAHPDQKSFTCSICDRKFGKKCHLMLHIKIHSRQDTYSCRLCRSKFRNRKDLLKHFKTHNDWSFLLCELCGEKFTDQYNLEQHLKLHSNQERLTCKICNKVLGNDDDLNNHMETHSTKTPHLFDFESEYCSDANGMRTPEDQRYFSGTESESQIDHNVEHRWNSVIDSHPWSQRIAILELMSQCGESFTTEELNQGDTISPSNTQVLPSHTAGSLPTNDGVCSCHQSCGTVDENTCLIEQLLDPCQETSECNEMNGSGLDGTPDDQLLSVLSDPIGSTSTSNGVMELMFDNNLNVEQSSAMSYGIPMQSHEMSDSRQMLTQDGRMAFEAISCYEDENDADIILQFVDGVTRSQEELQNLRYDIDIESDQFYDSNL</sequence>
<organism evidence="1 2">
    <name type="scientific">Eretmocerus hayati</name>
    <dbReference type="NCBI Taxonomy" id="131215"/>
    <lineage>
        <taxon>Eukaryota</taxon>
        <taxon>Metazoa</taxon>
        <taxon>Ecdysozoa</taxon>
        <taxon>Arthropoda</taxon>
        <taxon>Hexapoda</taxon>
        <taxon>Insecta</taxon>
        <taxon>Pterygota</taxon>
        <taxon>Neoptera</taxon>
        <taxon>Endopterygota</taxon>
        <taxon>Hymenoptera</taxon>
        <taxon>Apocrita</taxon>
        <taxon>Proctotrupomorpha</taxon>
        <taxon>Chalcidoidea</taxon>
        <taxon>Aphelinidae</taxon>
        <taxon>Aphelininae</taxon>
        <taxon>Eretmocerus</taxon>
    </lineage>
</organism>
<reference evidence="1" key="1">
    <citation type="submission" date="2023-04" db="EMBL/GenBank/DDBJ databases">
        <title>A chromosome-level genome assembly of the parasitoid wasp Eretmocerus hayati.</title>
        <authorList>
            <person name="Zhong Y."/>
            <person name="Liu S."/>
            <person name="Liu Y."/>
        </authorList>
    </citation>
    <scope>NUCLEOTIDE SEQUENCE</scope>
    <source>
        <strain evidence="1">ZJU_SS_LIU_2023</strain>
    </source>
</reference>